<dbReference type="EMBL" id="VNIQ01000002">
    <property type="protein sequence ID" value="TYQ06249.1"/>
    <property type="molecule type" value="Genomic_DNA"/>
</dbReference>
<proteinExistence type="predicted"/>
<evidence type="ECO:0000256" key="1">
    <source>
        <dbReference type="SAM" id="MobiDB-lite"/>
    </source>
</evidence>
<dbReference type="InterPro" id="IPR011629">
    <property type="entry name" value="CobW-like_C"/>
</dbReference>
<dbReference type="AlphaFoldDB" id="A0A652YT03"/>
<name>A0A652YT03_NOCGL</name>
<comment type="caution">
    <text evidence="3">The sequence shown here is derived from an EMBL/GenBank/DDBJ whole genome shotgun (WGS) entry which is preliminary data.</text>
</comment>
<protein>
    <submittedName>
        <fullName evidence="3">G3E family GTPase</fullName>
    </submittedName>
</protein>
<feature type="domain" description="CobW C-terminal" evidence="2">
    <location>
        <begin position="261"/>
        <end position="377"/>
    </location>
</feature>
<dbReference type="InterPro" id="IPR003495">
    <property type="entry name" value="CobW/HypB/UreG_nucleotide-bd"/>
</dbReference>
<feature type="region of interest" description="Disordered" evidence="1">
    <location>
        <begin position="383"/>
        <end position="422"/>
    </location>
</feature>
<organism evidence="3">
    <name type="scientific">Nocardia globerula</name>
    <dbReference type="NCBI Taxonomy" id="1818"/>
    <lineage>
        <taxon>Bacteria</taxon>
        <taxon>Bacillati</taxon>
        <taxon>Actinomycetota</taxon>
        <taxon>Actinomycetes</taxon>
        <taxon>Mycobacteriales</taxon>
        <taxon>Nocardiaceae</taxon>
        <taxon>Nocardia</taxon>
    </lineage>
</organism>
<gene>
    <name evidence="3" type="ORF">FNL38_102383</name>
</gene>
<evidence type="ECO:0000313" key="3">
    <source>
        <dbReference type="EMBL" id="TYQ06249.1"/>
    </source>
</evidence>
<accession>A0A652YT03</accession>
<dbReference type="InterPro" id="IPR051927">
    <property type="entry name" value="Zn_Chap_cDPG_Synth"/>
</dbReference>
<dbReference type="NCBIfam" id="NF047431">
    <property type="entry name" value="hiber_recruit"/>
    <property type="match status" value="1"/>
</dbReference>
<dbReference type="Gene3D" id="3.40.50.300">
    <property type="entry name" value="P-loop containing nucleotide triphosphate hydrolases"/>
    <property type="match status" value="1"/>
</dbReference>
<reference evidence="3" key="1">
    <citation type="submission" date="2019-07" db="EMBL/GenBank/DDBJ databases">
        <title>Genomic Encyclopedia of Type Strains, Phase IV (KMG-IV): sequencing the most valuable type-strain genomes for metagenomic binning, comparative biology and taxonomic classification.</title>
        <authorList>
            <person name="Goeker M."/>
        </authorList>
    </citation>
    <scope>NUCLEOTIDE SEQUENCE</scope>
    <source>
        <strain evidence="3">DSM 44596</strain>
    </source>
</reference>
<dbReference type="Pfam" id="PF02492">
    <property type="entry name" value="cobW"/>
    <property type="match status" value="1"/>
</dbReference>
<dbReference type="PANTHER" id="PTHR43603">
    <property type="entry name" value="COBW DOMAIN-CONTAINING PROTEIN DDB_G0274527"/>
    <property type="match status" value="1"/>
</dbReference>
<dbReference type="PANTHER" id="PTHR43603:SF1">
    <property type="entry name" value="ZINC-REGULATED GTPASE METALLOPROTEIN ACTIVATOR 1"/>
    <property type="match status" value="1"/>
</dbReference>
<dbReference type="InterPro" id="IPR027417">
    <property type="entry name" value="P-loop_NTPase"/>
</dbReference>
<dbReference type="SMART" id="SM00833">
    <property type="entry name" value="CobW_C"/>
    <property type="match status" value="1"/>
</dbReference>
<evidence type="ECO:0000259" key="2">
    <source>
        <dbReference type="SMART" id="SM00833"/>
    </source>
</evidence>
<sequence length="422" mass="45872">MNTILDGRTPLVLVAGMSETTTPTARALLRAGTVLVHHDLSHVREGVVRRTITTVAGTTVTGTTVAGNTVSERETILELAHGCVSCTLSQDLLPLLRRLHARSSVARIVVLLDPQLEPEALCWAIEHVVVAGVVGQLDGPAERDVRVDAVVTCIDAESWLSDALSDEALDDDRTLAQVVVGQVEFADALVVQGMADIDSWQHTRLRAVLARLAPRAPVVDAGGDIEKVLLAVPEDSRRGELADAHSPLLRFQPPLEEDSSVMLVEFTANRPFHPGRLHDAIDVLLDGVVCSRGRVWVATQPGEALWLESAGGGLRVASADTWLAAMTPEELEGVPVERRALAALKWDDRFGDRDTSMVVLVCDANPLEIDRTLQHALVTDEELADEKSWSDWDDPFGEFHEDPCDESQSPYAETESIREANE</sequence>
<dbReference type="Pfam" id="PF07683">
    <property type="entry name" value="CobW_C"/>
    <property type="match status" value="1"/>
</dbReference>